<dbReference type="InterPro" id="IPR000835">
    <property type="entry name" value="HTH_MarR-typ"/>
</dbReference>
<organism evidence="2 3">
    <name type="scientific">Abditibacterium utsteinense</name>
    <dbReference type="NCBI Taxonomy" id="1960156"/>
    <lineage>
        <taxon>Bacteria</taxon>
        <taxon>Pseudomonadati</taxon>
        <taxon>Abditibacteriota</taxon>
        <taxon>Abditibacteriia</taxon>
        <taxon>Abditibacteriales</taxon>
        <taxon>Abditibacteriaceae</taxon>
        <taxon>Abditibacterium</taxon>
    </lineage>
</organism>
<feature type="domain" description="HTH marR-type" evidence="1">
    <location>
        <begin position="48"/>
        <end position="183"/>
    </location>
</feature>
<dbReference type="PANTHER" id="PTHR33164:SF43">
    <property type="entry name" value="HTH-TYPE TRANSCRIPTIONAL REPRESSOR YETL"/>
    <property type="match status" value="1"/>
</dbReference>
<sequence length="210" mass="23217">MTTDEDKVAGELSDRTKFLKSASPALEQFMTRMGPCPLGDSRENISLTGAMMCQIMMINSVIERRGNRLLEEHGLTLPQWLALGCISHAGEGGITHSQIGQRLMLSKAPITGTVDRLERAGLVERRGDARDRRVSLAVVTPKGIETWWNVKNTLRGETDELVVQCLSNEEQETLLRLIGRLMDVFSSTHDGNDLLTASPDLTNPETELDT</sequence>
<dbReference type="InterPro" id="IPR011991">
    <property type="entry name" value="ArsR-like_HTH"/>
</dbReference>
<comment type="caution">
    <text evidence="2">The sequence shown here is derived from an EMBL/GenBank/DDBJ whole genome shotgun (WGS) entry which is preliminary data.</text>
</comment>
<gene>
    <name evidence="2" type="ORF">B1R32_10598</name>
</gene>
<keyword evidence="3" id="KW-1185">Reference proteome</keyword>
<dbReference type="Gene3D" id="1.10.10.10">
    <property type="entry name" value="Winged helix-like DNA-binding domain superfamily/Winged helix DNA-binding domain"/>
    <property type="match status" value="1"/>
</dbReference>
<evidence type="ECO:0000313" key="3">
    <source>
        <dbReference type="Proteomes" id="UP000237684"/>
    </source>
</evidence>
<evidence type="ECO:0000313" key="2">
    <source>
        <dbReference type="EMBL" id="PQV64417.1"/>
    </source>
</evidence>
<dbReference type="InParanoid" id="A0A2S8SUD4"/>
<dbReference type="PRINTS" id="PR00598">
    <property type="entry name" value="HTHMARR"/>
</dbReference>
<name>A0A2S8SUD4_9BACT</name>
<evidence type="ECO:0000259" key="1">
    <source>
        <dbReference type="PROSITE" id="PS50995"/>
    </source>
</evidence>
<dbReference type="Proteomes" id="UP000237684">
    <property type="component" value="Unassembled WGS sequence"/>
</dbReference>
<dbReference type="SUPFAM" id="SSF46785">
    <property type="entry name" value="Winged helix' DNA-binding domain"/>
    <property type="match status" value="1"/>
</dbReference>
<keyword evidence="2" id="KW-0238">DNA-binding</keyword>
<accession>A0A2S8SUD4</accession>
<protein>
    <submittedName>
        <fullName evidence="2">DNA-binding transcriptional regulator, MarR family</fullName>
    </submittedName>
</protein>
<dbReference type="InterPro" id="IPR036390">
    <property type="entry name" value="WH_DNA-bd_sf"/>
</dbReference>
<dbReference type="PANTHER" id="PTHR33164">
    <property type="entry name" value="TRANSCRIPTIONAL REGULATOR, MARR FAMILY"/>
    <property type="match status" value="1"/>
</dbReference>
<dbReference type="PROSITE" id="PS50995">
    <property type="entry name" value="HTH_MARR_2"/>
    <property type="match status" value="1"/>
</dbReference>
<dbReference type="RefSeq" id="WP_105483207.1">
    <property type="nucleotide sequence ID" value="NZ_NIGF01000005.1"/>
</dbReference>
<dbReference type="Pfam" id="PF12802">
    <property type="entry name" value="MarR_2"/>
    <property type="match status" value="1"/>
</dbReference>
<reference evidence="2 3" key="1">
    <citation type="journal article" date="2018" name="Syst. Appl. Microbiol.">
        <title>Abditibacterium utsteinense sp. nov., the first cultivated member of candidate phylum FBP, isolated from ice-free Antarctic soil samples.</title>
        <authorList>
            <person name="Tahon G."/>
            <person name="Tytgat B."/>
            <person name="Lebbe L."/>
            <person name="Carlier A."/>
            <person name="Willems A."/>
        </authorList>
    </citation>
    <scope>NUCLEOTIDE SEQUENCE [LARGE SCALE GENOMIC DNA]</scope>
    <source>
        <strain evidence="2 3">LMG 29911</strain>
    </source>
</reference>
<dbReference type="GO" id="GO:0003677">
    <property type="term" value="F:DNA binding"/>
    <property type="evidence" value="ECO:0007669"/>
    <property type="project" value="UniProtKB-KW"/>
</dbReference>
<dbReference type="GO" id="GO:0006950">
    <property type="term" value="P:response to stress"/>
    <property type="evidence" value="ECO:0007669"/>
    <property type="project" value="TreeGrafter"/>
</dbReference>
<dbReference type="SMART" id="SM00347">
    <property type="entry name" value="HTH_MARR"/>
    <property type="match status" value="1"/>
</dbReference>
<dbReference type="FunCoup" id="A0A2S8SUD4">
    <property type="interactions" value="117"/>
</dbReference>
<dbReference type="CDD" id="cd00090">
    <property type="entry name" value="HTH_ARSR"/>
    <property type="match status" value="1"/>
</dbReference>
<dbReference type="EMBL" id="NIGF01000005">
    <property type="protein sequence ID" value="PQV64417.1"/>
    <property type="molecule type" value="Genomic_DNA"/>
</dbReference>
<dbReference type="GO" id="GO:0003700">
    <property type="term" value="F:DNA-binding transcription factor activity"/>
    <property type="evidence" value="ECO:0007669"/>
    <property type="project" value="InterPro"/>
</dbReference>
<dbReference type="OrthoDB" id="3296622at2"/>
<dbReference type="AlphaFoldDB" id="A0A2S8SUD4"/>
<proteinExistence type="predicted"/>
<dbReference type="InterPro" id="IPR039422">
    <property type="entry name" value="MarR/SlyA-like"/>
</dbReference>
<dbReference type="InterPro" id="IPR036388">
    <property type="entry name" value="WH-like_DNA-bd_sf"/>
</dbReference>